<evidence type="ECO:0000256" key="1">
    <source>
        <dbReference type="SAM" id="MobiDB-lite"/>
    </source>
</evidence>
<evidence type="ECO:0000313" key="2">
    <source>
        <dbReference type="EMBL" id="MDQ0363785.1"/>
    </source>
</evidence>
<name>A0AAE3VUB3_9ACTN</name>
<reference evidence="2 3" key="1">
    <citation type="submission" date="2023-07" db="EMBL/GenBank/DDBJ databases">
        <title>Sequencing the genomes of 1000 actinobacteria strains.</title>
        <authorList>
            <person name="Klenk H.-P."/>
        </authorList>
    </citation>
    <scope>NUCLEOTIDE SEQUENCE [LARGE SCALE GENOMIC DNA]</scope>
    <source>
        <strain evidence="2 3">DSM 44709</strain>
    </source>
</reference>
<dbReference type="EMBL" id="JAUSUZ010000001">
    <property type="protein sequence ID" value="MDQ0363785.1"/>
    <property type="molecule type" value="Genomic_DNA"/>
</dbReference>
<evidence type="ECO:0000313" key="3">
    <source>
        <dbReference type="Proteomes" id="UP001240236"/>
    </source>
</evidence>
<organism evidence="2 3">
    <name type="scientific">Catenuloplanes indicus</name>
    <dbReference type="NCBI Taxonomy" id="137267"/>
    <lineage>
        <taxon>Bacteria</taxon>
        <taxon>Bacillati</taxon>
        <taxon>Actinomycetota</taxon>
        <taxon>Actinomycetes</taxon>
        <taxon>Micromonosporales</taxon>
        <taxon>Micromonosporaceae</taxon>
        <taxon>Catenuloplanes</taxon>
    </lineage>
</organism>
<dbReference type="Proteomes" id="UP001240236">
    <property type="component" value="Unassembled WGS sequence"/>
</dbReference>
<feature type="region of interest" description="Disordered" evidence="1">
    <location>
        <begin position="32"/>
        <end position="66"/>
    </location>
</feature>
<accession>A0AAE3VUB3</accession>
<comment type="caution">
    <text evidence="2">The sequence shown here is derived from an EMBL/GenBank/DDBJ whole genome shotgun (WGS) entry which is preliminary data.</text>
</comment>
<protein>
    <submittedName>
        <fullName evidence="2">Uncharacterized protein</fullName>
    </submittedName>
</protein>
<proteinExistence type="predicted"/>
<keyword evidence="3" id="KW-1185">Reference proteome</keyword>
<dbReference type="AlphaFoldDB" id="A0AAE3VUB3"/>
<sequence length="66" mass="7352">MQRRLAGEALERYTLPFGGGYYFVPPTTAARCRPDDPGRHRRRAGSTASKLTNNPIGGTVRQVSYR</sequence>
<feature type="compositionally biased region" description="Polar residues" evidence="1">
    <location>
        <begin position="46"/>
        <end position="66"/>
    </location>
</feature>
<gene>
    <name evidence="2" type="ORF">J2S42_000454</name>
</gene>